<accession>A0ABV0XUR9</accession>
<gene>
    <name evidence="1" type="ORF">AMECASPLE_029877</name>
</gene>
<dbReference type="Proteomes" id="UP001469553">
    <property type="component" value="Unassembled WGS sequence"/>
</dbReference>
<evidence type="ECO:0000313" key="2">
    <source>
        <dbReference type="Proteomes" id="UP001469553"/>
    </source>
</evidence>
<sequence length="126" mass="14587">MVEDRQVGEARDAIGIQIAVTRRAARGPVEIKGEGRFPPNRYQEQGNCPLEHRLWTSKVGSGFTREQNNLASTSGNQRFFKLLQSCSFDELQLWSLHLLVTLWKDRRSRNTTCTQFCGYDIWKLRL</sequence>
<evidence type="ECO:0000313" key="1">
    <source>
        <dbReference type="EMBL" id="MEQ2285249.1"/>
    </source>
</evidence>
<reference evidence="1 2" key="1">
    <citation type="submission" date="2021-06" db="EMBL/GenBank/DDBJ databases">
        <authorList>
            <person name="Palmer J.M."/>
        </authorList>
    </citation>
    <scope>NUCLEOTIDE SEQUENCE [LARGE SCALE GENOMIC DNA]</scope>
    <source>
        <strain evidence="1 2">AS_MEX2019</strain>
        <tissue evidence="1">Muscle</tissue>
    </source>
</reference>
<protein>
    <submittedName>
        <fullName evidence="1">Uncharacterized protein</fullName>
    </submittedName>
</protein>
<organism evidence="1 2">
    <name type="scientific">Ameca splendens</name>
    <dbReference type="NCBI Taxonomy" id="208324"/>
    <lineage>
        <taxon>Eukaryota</taxon>
        <taxon>Metazoa</taxon>
        <taxon>Chordata</taxon>
        <taxon>Craniata</taxon>
        <taxon>Vertebrata</taxon>
        <taxon>Euteleostomi</taxon>
        <taxon>Actinopterygii</taxon>
        <taxon>Neopterygii</taxon>
        <taxon>Teleostei</taxon>
        <taxon>Neoteleostei</taxon>
        <taxon>Acanthomorphata</taxon>
        <taxon>Ovalentaria</taxon>
        <taxon>Atherinomorphae</taxon>
        <taxon>Cyprinodontiformes</taxon>
        <taxon>Goodeidae</taxon>
        <taxon>Ameca</taxon>
    </lineage>
</organism>
<comment type="caution">
    <text evidence="1">The sequence shown here is derived from an EMBL/GenBank/DDBJ whole genome shotgun (WGS) entry which is preliminary data.</text>
</comment>
<name>A0ABV0XUR9_9TELE</name>
<keyword evidence="2" id="KW-1185">Reference proteome</keyword>
<proteinExistence type="predicted"/>
<dbReference type="EMBL" id="JAHRIP010012882">
    <property type="protein sequence ID" value="MEQ2285249.1"/>
    <property type="molecule type" value="Genomic_DNA"/>
</dbReference>